<name>A0A699RZN1_TANCI</name>
<dbReference type="AlphaFoldDB" id="A0A699RZN1"/>
<feature type="non-terminal residue" evidence="1">
    <location>
        <position position="1"/>
    </location>
</feature>
<evidence type="ECO:0000313" key="1">
    <source>
        <dbReference type="EMBL" id="GFC90581.1"/>
    </source>
</evidence>
<organism evidence="1">
    <name type="scientific">Tanacetum cinerariifolium</name>
    <name type="common">Dalmatian daisy</name>
    <name type="synonym">Chrysanthemum cinerariifolium</name>
    <dbReference type="NCBI Taxonomy" id="118510"/>
    <lineage>
        <taxon>Eukaryota</taxon>
        <taxon>Viridiplantae</taxon>
        <taxon>Streptophyta</taxon>
        <taxon>Embryophyta</taxon>
        <taxon>Tracheophyta</taxon>
        <taxon>Spermatophyta</taxon>
        <taxon>Magnoliopsida</taxon>
        <taxon>eudicotyledons</taxon>
        <taxon>Gunneridae</taxon>
        <taxon>Pentapetalae</taxon>
        <taxon>asterids</taxon>
        <taxon>campanulids</taxon>
        <taxon>Asterales</taxon>
        <taxon>Asteraceae</taxon>
        <taxon>Asteroideae</taxon>
        <taxon>Anthemideae</taxon>
        <taxon>Anthemidinae</taxon>
        <taxon>Tanacetum</taxon>
    </lineage>
</organism>
<sequence length="93" mass="10140">ETEPFETDESATTPPPAYCTTARMSIRAQKPISFPSEVEVDRLLTIPTPPPSPLTPLSSPLPRILLPLFHVPSPLTTSPTYTKAPLGYKAVRI</sequence>
<dbReference type="EMBL" id="BKCJ011127130">
    <property type="protein sequence ID" value="GFC90581.1"/>
    <property type="molecule type" value="Genomic_DNA"/>
</dbReference>
<reference evidence="1" key="1">
    <citation type="journal article" date="2019" name="Sci. Rep.">
        <title>Draft genome of Tanacetum cinerariifolium, the natural source of mosquito coil.</title>
        <authorList>
            <person name="Yamashiro T."/>
            <person name="Shiraishi A."/>
            <person name="Satake H."/>
            <person name="Nakayama K."/>
        </authorList>
    </citation>
    <scope>NUCLEOTIDE SEQUENCE</scope>
</reference>
<gene>
    <name evidence="1" type="ORF">Tci_862551</name>
</gene>
<proteinExistence type="predicted"/>
<accession>A0A699RZN1</accession>
<protein>
    <recommendedName>
        <fullName evidence="2">Reverse transcriptase domain-containing protein</fullName>
    </recommendedName>
</protein>
<comment type="caution">
    <text evidence="1">The sequence shown here is derived from an EMBL/GenBank/DDBJ whole genome shotgun (WGS) entry which is preliminary data.</text>
</comment>
<evidence type="ECO:0008006" key="2">
    <source>
        <dbReference type="Google" id="ProtNLM"/>
    </source>
</evidence>